<protein>
    <submittedName>
        <fullName evidence="1">25393_t:CDS:1</fullName>
    </submittedName>
</protein>
<dbReference type="Proteomes" id="UP000789920">
    <property type="component" value="Unassembled WGS sequence"/>
</dbReference>
<name>A0ACA9L5H6_9GLOM</name>
<comment type="caution">
    <text evidence="1">The sequence shown here is derived from an EMBL/GenBank/DDBJ whole genome shotgun (WGS) entry which is preliminary data.</text>
</comment>
<dbReference type="EMBL" id="CAJVQC010002259">
    <property type="protein sequence ID" value="CAG8508449.1"/>
    <property type="molecule type" value="Genomic_DNA"/>
</dbReference>
<accession>A0ACA9L5H6</accession>
<evidence type="ECO:0000313" key="1">
    <source>
        <dbReference type="EMBL" id="CAG8508449.1"/>
    </source>
</evidence>
<proteinExistence type="predicted"/>
<reference evidence="1" key="1">
    <citation type="submission" date="2021-06" db="EMBL/GenBank/DDBJ databases">
        <authorList>
            <person name="Kallberg Y."/>
            <person name="Tangrot J."/>
            <person name="Rosling A."/>
        </authorList>
    </citation>
    <scope>NUCLEOTIDE SEQUENCE</scope>
    <source>
        <strain evidence="1">MA461A</strain>
    </source>
</reference>
<evidence type="ECO:0000313" key="2">
    <source>
        <dbReference type="Proteomes" id="UP000789920"/>
    </source>
</evidence>
<keyword evidence="2" id="KW-1185">Reference proteome</keyword>
<organism evidence="1 2">
    <name type="scientific">Racocetra persica</name>
    <dbReference type="NCBI Taxonomy" id="160502"/>
    <lineage>
        <taxon>Eukaryota</taxon>
        <taxon>Fungi</taxon>
        <taxon>Fungi incertae sedis</taxon>
        <taxon>Mucoromycota</taxon>
        <taxon>Glomeromycotina</taxon>
        <taxon>Glomeromycetes</taxon>
        <taxon>Diversisporales</taxon>
        <taxon>Gigasporaceae</taxon>
        <taxon>Racocetra</taxon>
    </lineage>
</organism>
<sequence>MDVSSICSFPSFGNETIHSSASFTRTDALTRTFSSDSDNSKSVLPPISSILCPLTQSVPVKTSLGHHDDTSITMPPPYLQSSTSKHHPVNSEPRLEHHASPVNSPSVMNHVSASLDNLSRGQPSQQHAHCLRTSHSTSPSPSLKEHNSPVVHSLLNVRSGESSSSPSQQISSQSKSETVDHPHENNIHLQVACMHPSNNGLVHLNVQHSQPRNSSTWENQQTSLMVNGYRSPQIPLRPQPSSNPTNVVSLPANDELKQSPAQKPSIQYGTSSFPSEYHHYRASFEKDVYQSVSLNSEKTSVDLKKIIDHCSLIGQFAAQYSDMRSQSGNRSLNWPTTIPNESNNIPTEAHVTEMINKAFEVLYVLNALKDETVNRRGPSEIELIRNKRTTSGVAPTRPKYRKRTKRPAPPGRCHSCNIQETPEWRRGPDGARTLCNACGLHFAKLTRKRAQTALQEQQRALHALHTHPYAPQHMLAYSSKITPFPGFPSHMVTHGQLLTSTTRITTEK</sequence>
<gene>
    <name evidence="1" type="ORF">RPERSI_LOCUS2147</name>
</gene>